<feature type="region of interest" description="Disordered" evidence="1">
    <location>
        <begin position="285"/>
        <end position="308"/>
    </location>
</feature>
<evidence type="ECO:0000313" key="3">
    <source>
        <dbReference type="Proteomes" id="UP001476798"/>
    </source>
</evidence>
<accession>A0ABV0P2N3</accession>
<name>A0ABV0P2N3_9TELE</name>
<protein>
    <submittedName>
        <fullName evidence="2">Uncharacterized protein</fullName>
    </submittedName>
</protein>
<dbReference type="EMBL" id="JAHRIO010060407">
    <property type="protein sequence ID" value="MEQ2177880.1"/>
    <property type="molecule type" value="Genomic_DNA"/>
</dbReference>
<feature type="region of interest" description="Disordered" evidence="1">
    <location>
        <begin position="165"/>
        <end position="196"/>
    </location>
</feature>
<dbReference type="PANTHER" id="PTHR21563">
    <property type="entry name" value="ZINC FINGER C3H1 DOMAIN-CONTAINING PROTEIN"/>
    <property type="match status" value="1"/>
</dbReference>
<feature type="region of interest" description="Disordered" evidence="1">
    <location>
        <begin position="32"/>
        <end position="153"/>
    </location>
</feature>
<dbReference type="Proteomes" id="UP001476798">
    <property type="component" value="Unassembled WGS sequence"/>
</dbReference>
<evidence type="ECO:0000256" key="1">
    <source>
        <dbReference type="SAM" id="MobiDB-lite"/>
    </source>
</evidence>
<feature type="compositionally biased region" description="Low complexity" evidence="1">
    <location>
        <begin position="41"/>
        <end position="53"/>
    </location>
</feature>
<feature type="compositionally biased region" description="Basic and acidic residues" evidence="1">
    <location>
        <begin position="127"/>
        <end position="153"/>
    </location>
</feature>
<dbReference type="InterPro" id="IPR039278">
    <property type="entry name" value="Red1"/>
</dbReference>
<comment type="caution">
    <text evidence="2">The sequence shown here is derived from an EMBL/GenBank/DDBJ whole genome shotgun (WGS) entry which is preliminary data.</text>
</comment>
<sequence length="323" mass="36697">MDESFEDLLSKYKQIQLELDCIRKAETMALEPAASPVTDNAAAAPPAEARLAPEPTPELSLGPVGEEQLDKDEKKVFQAFNIKPLRHKLPTPAELDELQRKSEGQDTGAKQAVRKQQLRTWKLQQQRKQEETRRQEEDDRRKREEEIRRIRDLSNQDEQYNRFMKLVGGKRTHSRSRDQDYRKCAGKPGLDTSGNLYQYDNYDEVAMDTDSETSSPDETVCYPPLGLYGAEAAAYGMLPRHKSVVVSLKDSDDSDSDLEPCSSSQTVFGGLEFMIKEVRRTVEATKPKTASGCEKENNPVRTPETLPEAKKAEYRLLKEEIAR</sequence>
<dbReference type="PANTHER" id="PTHR21563:SF3">
    <property type="entry name" value="ZINC FINGER C3H1 DOMAIN-CONTAINING PROTEIN"/>
    <property type="match status" value="1"/>
</dbReference>
<gene>
    <name evidence="2" type="ORF">GOODEAATRI_008283</name>
</gene>
<proteinExistence type="predicted"/>
<evidence type="ECO:0000313" key="2">
    <source>
        <dbReference type="EMBL" id="MEQ2177880.1"/>
    </source>
</evidence>
<keyword evidence="3" id="KW-1185">Reference proteome</keyword>
<organism evidence="2 3">
    <name type="scientific">Goodea atripinnis</name>
    <dbReference type="NCBI Taxonomy" id="208336"/>
    <lineage>
        <taxon>Eukaryota</taxon>
        <taxon>Metazoa</taxon>
        <taxon>Chordata</taxon>
        <taxon>Craniata</taxon>
        <taxon>Vertebrata</taxon>
        <taxon>Euteleostomi</taxon>
        <taxon>Actinopterygii</taxon>
        <taxon>Neopterygii</taxon>
        <taxon>Teleostei</taxon>
        <taxon>Neoteleostei</taxon>
        <taxon>Acanthomorphata</taxon>
        <taxon>Ovalentaria</taxon>
        <taxon>Atherinomorphae</taxon>
        <taxon>Cyprinodontiformes</taxon>
        <taxon>Goodeidae</taxon>
        <taxon>Goodea</taxon>
    </lineage>
</organism>
<reference evidence="2 3" key="1">
    <citation type="submission" date="2021-06" db="EMBL/GenBank/DDBJ databases">
        <authorList>
            <person name="Palmer J.M."/>
        </authorList>
    </citation>
    <scope>NUCLEOTIDE SEQUENCE [LARGE SCALE GENOMIC DNA]</scope>
    <source>
        <strain evidence="2 3">GA_2019</strain>
        <tissue evidence="2">Muscle</tissue>
    </source>
</reference>